<proteinExistence type="predicted"/>
<dbReference type="AlphaFoldDB" id="A0ABD4ZAJ4"/>
<organism evidence="1 2">
    <name type="scientific">Gardnerella vaginalis</name>
    <dbReference type="NCBI Taxonomy" id="2702"/>
    <lineage>
        <taxon>Bacteria</taxon>
        <taxon>Bacillati</taxon>
        <taxon>Actinomycetota</taxon>
        <taxon>Actinomycetes</taxon>
        <taxon>Bifidobacteriales</taxon>
        <taxon>Bifidobacteriaceae</taxon>
        <taxon>Gardnerella</taxon>
    </lineage>
</organism>
<accession>A0ABD4ZAJ4</accession>
<sequence length="61" mass="7122">MEFQAQSKRPCKSIRRSLMVIHRMKKKNRESQRLSNTQLFKNVRGLGDSWSNSIRAAADTE</sequence>
<gene>
    <name evidence="1" type="ORF">QP177_04285</name>
</gene>
<dbReference type="RefSeq" id="WP_248902607.1">
    <property type="nucleotide sequence ID" value="NZ_CP083172.1"/>
</dbReference>
<name>A0ABD4ZAJ4_GARVA</name>
<protein>
    <submittedName>
        <fullName evidence="1">Pyruvate kinase</fullName>
    </submittedName>
</protein>
<dbReference type="EMBL" id="JASOGJ010000005">
    <property type="protein sequence ID" value="MDK6695782.1"/>
    <property type="molecule type" value="Genomic_DNA"/>
</dbReference>
<evidence type="ECO:0000313" key="1">
    <source>
        <dbReference type="EMBL" id="MDK6695782.1"/>
    </source>
</evidence>
<keyword evidence="1" id="KW-0670">Pyruvate</keyword>
<evidence type="ECO:0000313" key="2">
    <source>
        <dbReference type="Proteomes" id="UP001240561"/>
    </source>
</evidence>
<keyword evidence="1" id="KW-0418">Kinase</keyword>
<comment type="caution">
    <text evidence="1">The sequence shown here is derived from an EMBL/GenBank/DDBJ whole genome shotgun (WGS) entry which is preliminary data.</text>
</comment>
<dbReference type="GO" id="GO:0016301">
    <property type="term" value="F:kinase activity"/>
    <property type="evidence" value="ECO:0007669"/>
    <property type="project" value="UniProtKB-KW"/>
</dbReference>
<reference evidence="1 2" key="1">
    <citation type="submission" date="2023-05" db="EMBL/GenBank/DDBJ databases">
        <title>Cataloging the Phylogenetic Diversity of Human Bladder Bacteria.</title>
        <authorList>
            <person name="Du J."/>
        </authorList>
    </citation>
    <scope>NUCLEOTIDE SEQUENCE [LARGE SCALE GENOMIC DNA]</scope>
    <source>
        <strain evidence="1 2">UMB9230</strain>
    </source>
</reference>
<keyword evidence="1" id="KW-0808">Transferase</keyword>
<dbReference type="Proteomes" id="UP001240561">
    <property type="component" value="Unassembled WGS sequence"/>
</dbReference>